<organism evidence="1">
    <name type="scientific">Siphoviridae sp. ctzyE57</name>
    <dbReference type="NCBI Taxonomy" id="2827982"/>
    <lineage>
        <taxon>Viruses</taxon>
        <taxon>Duplodnaviria</taxon>
        <taxon>Heunggongvirae</taxon>
        <taxon>Uroviricota</taxon>
        <taxon>Caudoviricetes</taxon>
    </lineage>
</organism>
<evidence type="ECO:0000313" key="1">
    <source>
        <dbReference type="EMBL" id="DAF50129.1"/>
    </source>
</evidence>
<reference evidence="1" key="1">
    <citation type="journal article" date="2021" name="Proc. Natl. Acad. Sci. U.S.A.">
        <title>A Catalog of Tens of Thousands of Viruses from Human Metagenomes Reveals Hidden Associations with Chronic Diseases.</title>
        <authorList>
            <person name="Tisza M.J."/>
            <person name="Buck C.B."/>
        </authorList>
    </citation>
    <scope>NUCLEOTIDE SEQUENCE</scope>
    <source>
        <strain evidence="1">CtzyE57</strain>
    </source>
</reference>
<protein>
    <submittedName>
        <fullName evidence="1">Uncharacterized protein</fullName>
    </submittedName>
</protein>
<sequence length="70" mass="7904">MTINDLLKVIEEHTLLTLTQEDDPFMEADIIACAARSMVRDEIFDKEVTRVTASSGQLNVYFASDKEVQP</sequence>
<dbReference type="EMBL" id="BK032592">
    <property type="protein sequence ID" value="DAF50129.1"/>
    <property type="molecule type" value="Genomic_DNA"/>
</dbReference>
<name>A0A8S5SGH2_9CAUD</name>
<proteinExistence type="predicted"/>
<accession>A0A8S5SGH2</accession>